<organism evidence="5 6">
    <name type="scientific">Spirosoma agri</name>
    <dbReference type="NCBI Taxonomy" id="1987381"/>
    <lineage>
        <taxon>Bacteria</taxon>
        <taxon>Pseudomonadati</taxon>
        <taxon>Bacteroidota</taxon>
        <taxon>Cytophagia</taxon>
        <taxon>Cytophagales</taxon>
        <taxon>Cytophagaceae</taxon>
        <taxon>Spirosoma</taxon>
    </lineage>
</organism>
<comment type="caution">
    <text evidence="5">The sequence shown here is derived from an EMBL/GenBank/DDBJ whole genome shotgun (WGS) entry which is preliminary data.</text>
</comment>
<feature type="domain" description="Polyphosphate kinase-2-related" evidence="4">
    <location>
        <begin position="32"/>
        <end position="265"/>
    </location>
</feature>
<dbReference type="Pfam" id="PF03976">
    <property type="entry name" value="PPK2"/>
    <property type="match status" value="1"/>
</dbReference>
<dbReference type="PIRSF" id="PIRSF028756">
    <property type="entry name" value="PPK2_prd"/>
    <property type="match status" value="1"/>
</dbReference>
<evidence type="ECO:0000313" key="5">
    <source>
        <dbReference type="EMBL" id="NEU66937.1"/>
    </source>
</evidence>
<evidence type="ECO:0000256" key="1">
    <source>
        <dbReference type="ARBA" id="ARBA00009924"/>
    </source>
</evidence>
<dbReference type="InterPro" id="IPR022488">
    <property type="entry name" value="PPK2-related"/>
</dbReference>
<sequence length="295" mass="34631">MNKLTISHFRYEGKPKFSIAKSSTQLEPFYSDEADHSRQLDVLADRMDQAQNKMHADGHYGLLVVFQAMDAAGKDSSIRRIFKGVNPSRFLIAPFKKPDKEDLNHDFLWRFWQALPERGIIGVFNRSYYEEVLAMRVHPERLEQQLIPPSLLPKDNKTLWKERFGDIVHFEDYLFRNGFPILKFYLNVDKEEQGKRLIARLEDTEKQWKLSDDDLVEREFWPDYLQAYEDTINATATLQNPWYIIPSDDRRNQQLIIATIIAEVLESLPVSFPTTDPKEAQRLIKQVKKQDSHSS</sequence>
<name>A0A6M0IGF3_9BACT</name>
<dbReference type="NCBIfam" id="TIGR03709">
    <property type="entry name" value="PPK2_rel_1"/>
    <property type="match status" value="1"/>
</dbReference>
<dbReference type="GO" id="GO:0006797">
    <property type="term" value="P:polyphosphate metabolic process"/>
    <property type="evidence" value="ECO:0007669"/>
    <property type="project" value="InterPro"/>
</dbReference>
<dbReference type="AlphaFoldDB" id="A0A6M0IGF3"/>
<keyword evidence="3 5" id="KW-0418">Kinase</keyword>
<proteinExistence type="inferred from homology"/>
<dbReference type="InterPro" id="IPR016898">
    <property type="entry name" value="Polyphosphate_phosphotransfera"/>
</dbReference>
<reference evidence="5 6" key="1">
    <citation type="submission" date="2020-02" db="EMBL/GenBank/DDBJ databases">
        <title>Draft genome sequence of two Spirosoma agri KCTC 52727 and Spirosoma terrae KCTC 52035.</title>
        <authorList>
            <person name="Rojas J."/>
            <person name="Ambika Manirajan B."/>
            <person name="Ratering S."/>
            <person name="Suarez C."/>
            <person name="Schnell S."/>
        </authorList>
    </citation>
    <scope>NUCLEOTIDE SEQUENCE [LARGE SCALE GENOMIC DNA]</scope>
    <source>
        <strain evidence="5 6">KCTC 52727</strain>
    </source>
</reference>
<dbReference type="Gene3D" id="3.40.50.300">
    <property type="entry name" value="P-loop containing nucleotide triphosphate hydrolases"/>
    <property type="match status" value="1"/>
</dbReference>
<accession>A0A6M0IGF3</accession>
<evidence type="ECO:0000256" key="3">
    <source>
        <dbReference type="ARBA" id="ARBA00022777"/>
    </source>
</evidence>
<dbReference type="PANTHER" id="PTHR34383:SF3">
    <property type="entry name" value="POLYPHOSPHATE:AMP PHOSPHOTRANSFERASE"/>
    <property type="match status" value="1"/>
</dbReference>
<gene>
    <name evidence="5" type="ORF">GK091_08600</name>
</gene>
<evidence type="ECO:0000256" key="2">
    <source>
        <dbReference type="ARBA" id="ARBA00022679"/>
    </source>
</evidence>
<dbReference type="GO" id="GO:0008976">
    <property type="term" value="F:polyphosphate kinase activity"/>
    <property type="evidence" value="ECO:0007669"/>
    <property type="project" value="InterPro"/>
</dbReference>
<dbReference type="SUPFAM" id="SSF52540">
    <property type="entry name" value="P-loop containing nucleoside triphosphate hydrolases"/>
    <property type="match status" value="1"/>
</dbReference>
<protein>
    <submittedName>
        <fullName evidence="5">Polyphosphate kinase 2 family protein</fullName>
    </submittedName>
</protein>
<keyword evidence="2" id="KW-0808">Transferase</keyword>
<dbReference type="Proteomes" id="UP000477386">
    <property type="component" value="Unassembled WGS sequence"/>
</dbReference>
<dbReference type="RefSeq" id="WP_164036332.1">
    <property type="nucleotide sequence ID" value="NZ_JAAGNZ010000001.1"/>
</dbReference>
<evidence type="ECO:0000313" key="6">
    <source>
        <dbReference type="Proteomes" id="UP000477386"/>
    </source>
</evidence>
<evidence type="ECO:0000259" key="4">
    <source>
        <dbReference type="Pfam" id="PF03976"/>
    </source>
</evidence>
<dbReference type="EMBL" id="JAAGNZ010000001">
    <property type="protein sequence ID" value="NEU66937.1"/>
    <property type="molecule type" value="Genomic_DNA"/>
</dbReference>
<comment type="similarity">
    <text evidence="1">Belongs to the polyphosphate kinase 2 (PPK2) family. Class I subfamily.</text>
</comment>
<dbReference type="PANTHER" id="PTHR34383">
    <property type="entry name" value="POLYPHOSPHATE:AMP PHOSPHOTRANSFERASE-RELATED"/>
    <property type="match status" value="1"/>
</dbReference>
<dbReference type="InterPro" id="IPR022300">
    <property type="entry name" value="PPK2-rel_1"/>
</dbReference>
<dbReference type="InterPro" id="IPR027417">
    <property type="entry name" value="P-loop_NTPase"/>
</dbReference>
<keyword evidence="6" id="KW-1185">Reference proteome</keyword>